<protein>
    <submittedName>
        <fullName evidence="2">Uncharacterized protein</fullName>
    </submittedName>
</protein>
<feature type="compositionally biased region" description="Low complexity" evidence="1">
    <location>
        <begin position="8"/>
        <end position="30"/>
    </location>
</feature>
<sequence length="218" mass="24460">MVQRWTDTSSSSSTSSTSSSTITTTNNNNNQSAVIKSPHRHFKDQAWLSLLSCPQSQSQHDLNLARVGLVISERIITGVRPISRHAAWPASSSPEDYQQTSSDRLVYSPVPVVQLIYTNNTAVVDYWINLDVTGLTPRHLHNKVITDFQTLRQGHGNRWRGLNHQKKSPYRSKVDSLSTVPPQIYVRTGNTKIIMPLMNITSEFAFNNNSKNEVSISL</sequence>
<dbReference type="AlphaFoldDB" id="A0AAV4BTD7"/>
<gene>
    <name evidence="2" type="ORF">PoB_004890000</name>
</gene>
<reference evidence="2 3" key="1">
    <citation type="journal article" date="2021" name="Elife">
        <title>Chloroplast acquisition without the gene transfer in kleptoplastic sea slugs, Plakobranchus ocellatus.</title>
        <authorList>
            <person name="Maeda T."/>
            <person name="Takahashi S."/>
            <person name="Yoshida T."/>
            <person name="Shimamura S."/>
            <person name="Takaki Y."/>
            <person name="Nagai Y."/>
            <person name="Toyoda A."/>
            <person name="Suzuki Y."/>
            <person name="Arimoto A."/>
            <person name="Ishii H."/>
            <person name="Satoh N."/>
            <person name="Nishiyama T."/>
            <person name="Hasebe M."/>
            <person name="Maruyama T."/>
            <person name="Minagawa J."/>
            <person name="Obokata J."/>
            <person name="Shigenobu S."/>
        </authorList>
    </citation>
    <scope>NUCLEOTIDE SEQUENCE [LARGE SCALE GENOMIC DNA]</scope>
</reference>
<dbReference type="EMBL" id="BLXT01005381">
    <property type="protein sequence ID" value="GFO22395.1"/>
    <property type="molecule type" value="Genomic_DNA"/>
</dbReference>
<evidence type="ECO:0000313" key="3">
    <source>
        <dbReference type="Proteomes" id="UP000735302"/>
    </source>
</evidence>
<keyword evidence="3" id="KW-1185">Reference proteome</keyword>
<feature type="region of interest" description="Disordered" evidence="1">
    <location>
        <begin position="1"/>
        <end position="32"/>
    </location>
</feature>
<dbReference type="Proteomes" id="UP000735302">
    <property type="component" value="Unassembled WGS sequence"/>
</dbReference>
<evidence type="ECO:0000313" key="2">
    <source>
        <dbReference type="EMBL" id="GFO22395.1"/>
    </source>
</evidence>
<organism evidence="2 3">
    <name type="scientific">Plakobranchus ocellatus</name>
    <dbReference type="NCBI Taxonomy" id="259542"/>
    <lineage>
        <taxon>Eukaryota</taxon>
        <taxon>Metazoa</taxon>
        <taxon>Spiralia</taxon>
        <taxon>Lophotrochozoa</taxon>
        <taxon>Mollusca</taxon>
        <taxon>Gastropoda</taxon>
        <taxon>Heterobranchia</taxon>
        <taxon>Euthyneura</taxon>
        <taxon>Panpulmonata</taxon>
        <taxon>Sacoglossa</taxon>
        <taxon>Placobranchoidea</taxon>
        <taxon>Plakobranchidae</taxon>
        <taxon>Plakobranchus</taxon>
    </lineage>
</organism>
<proteinExistence type="predicted"/>
<name>A0AAV4BTD7_9GAST</name>
<evidence type="ECO:0000256" key="1">
    <source>
        <dbReference type="SAM" id="MobiDB-lite"/>
    </source>
</evidence>
<comment type="caution">
    <text evidence="2">The sequence shown here is derived from an EMBL/GenBank/DDBJ whole genome shotgun (WGS) entry which is preliminary data.</text>
</comment>
<accession>A0AAV4BTD7</accession>